<reference evidence="4" key="1">
    <citation type="submission" date="2019-07" db="EMBL/GenBank/DDBJ databases">
        <title>Bacillus alkalisoli sp. nov. isolated from saline soil.</title>
        <authorList>
            <person name="Sun J.-Q."/>
            <person name="Xu L."/>
        </authorList>
    </citation>
    <scope>NUCLEOTIDE SEQUENCE [LARGE SCALE GENOMIC DNA]</scope>
    <source>
        <strain evidence="4">M4U3P1</strain>
    </source>
</reference>
<feature type="region of interest" description="Disordered" evidence="1">
    <location>
        <begin position="1"/>
        <end position="36"/>
    </location>
</feature>
<organism evidence="3 4">
    <name type="scientific">Paenalkalicoccus suaedae</name>
    <dbReference type="NCBI Taxonomy" id="2592382"/>
    <lineage>
        <taxon>Bacteria</taxon>
        <taxon>Bacillati</taxon>
        <taxon>Bacillota</taxon>
        <taxon>Bacilli</taxon>
        <taxon>Bacillales</taxon>
        <taxon>Bacillaceae</taxon>
        <taxon>Paenalkalicoccus</taxon>
    </lineage>
</organism>
<gene>
    <name evidence="3" type="ORF">FLK61_30565</name>
</gene>
<evidence type="ECO:0000313" key="4">
    <source>
        <dbReference type="Proteomes" id="UP000318138"/>
    </source>
</evidence>
<keyword evidence="4" id="KW-1185">Reference proteome</keyword>
<evidence type="ECO:0000256" key="2">
    <source>
        <dbReference type="SAM" id="Phobius"/>
    </source>
</evidence>
<sequence>MSEQKEKREESSLPSRSSTHRRAQKKNVRSKKKKKRNQIPLIQIWLLLFFTLVAGLLSYPVWIEWFRL</sequence>
<feature type="compositionally biased region" description="Basic residues" evidence="1">
    <location>
        <begin position="18"/>
        <end position="36"/>
    </location>
</feature>
<dbReference type="AlphaFoldDB" id="A0A859FDX0"/>
<keyword evidence="2" id="KW-0812">Transmembrane</keyword>
<dbReference type="RefSeq" id="WP_176009097.1">
    <property type="nucleotide sequence ID" value="NZ_CP041372.2"/>
</dbReference>
<keyword evidence="2" id="KW-0472">Membrane</keyword>
<evidence type="ECO:0000256" key="1">
    <source>
        <dbReference type="SAM" id="MobiDB-lite"/>
    </source>
</evidence>
<dbReference type="Proteomes" id="UP000318138">
    <property type="component" value="Chromosome"/>
</dbReference>
<dbReference type="EMBL" id="CP041372">
    <property type="protein sequence ID" value="QKS71061.1"/>
    <property type="molecule type" value="Genomic_DNA"/>
</dbReference>
<protein>
    <submittedName>
        <fullName evidence="3">Uncharacterized protein</fullName>
    </submittedName>
</protein>
<feature type="transmembrane region" description="Helical" evidence="2">
    <location>
        <begin position="39"/>
        <end position="62"/>
    </location>
</feature>
<keyword evidence="2" id="KW-1133">Transmembrane helix</keyword>
<proteinExistence type="predicted"/>
<name>A0A859FDX0_9BACI</name>
<feature type="compositionally biased region" description="Basic and acidic residues" evidence="1">
    <location>
        <begin position="1"/>
        <end position="11"/>
    </location>
</feature>
<accession>A0A859FDX0</accession>
<evidence type="ECO:0000313" key="3">
    <source>
        <dbReference type="EMBL" id="QKS71061.1"/>
    </source>
</evidence>
<dbReference type="KEGG" id="psua:FLK61_30565"/>